<keyword evidence="7" id="KW-0808">Transferase</keyword>
<dbReference type="GO" id="GO:0004674">
    <property type="term" value="F:protein serine/threonine kinase activity"/>
    <property type="evidence" value="ECO:0007669"/>
    <property type="project" value="UniProtKB-KW"/>
</dbReference>
<dbReference type="Pfam" id="PF08276">
    <property type="entry name" value="PAN_2"/>
    <property type="match status" value="1"/>
</dbReference>
<keyword evidence="15" id="KW-1015">Disulfide bond</keyword>
<dbReference type="EC" id="2.7.11.1" evidence="4"/>
<evidence type="ECO:0000256" key="13">
    <source>
        <dbReference type="ARBA" id="ARBA00022989"/>
    </source>
</evidence>
<sequence>MKLGWNFKTGLNRRLTAWKNWDDPSLGDLTWGMIPSNNPEAMMWKGSKEFYRSGPAVGTQFSGLPNLVPNSALNFTFVFNQDELYFSHSLIDKSLTVRVVLNQTESAAERLTWNNDTETWGLSSIIPIDYCDNYNLCGPFGNCVTGEAPICRCLDGFKPKSLQNWNQVDFSEGCVHNQTWSCRDKNKDSFIQFRNMKGPDTTRSWLNESMSLKECRTKCWEDCSCTAFSNSGIKGQGHGCSIWFGDLMDLKHNSNGGQDLYIRVAVSETEHEDAIGDSKKNEVMIAGTVSSIFVMLLIFTLIYGKRKYKIKGTLTWTREKNDESKQEDLDVPLFDLALIKHATNDFSSDNKLGEGGFGPVYKGTLPDEQEIAVKRLSQTSGQGLKEFMNEVVLCAKLQHRNLVKILGCCTQEDEKMLIYEFMANKSLDFFLFDSDQSKLLKWPTRFYIICGIARGLLYLHQDSRLRIIHRDLKASNILLDNEMNPKISDFGLARMCGGDQIEGKTSRVVGTYGYMSPEYAYDGLFSIKSDVFSFGILLLEIVSGKKNNGLSIPDHSLNLIGHVSIIIDFSYILK</sequence>
<comment type="caution">
    <text evidence="20">Lacks conserved residue(s) required for the propagation of feature annotation.</text>
</comment>
<evidence type="ECO:0000256" key="12">
    <source>
        <dbReference type="ARBA" id="ARBA00022840"/>
    </source>
</evidence>
<keyword evidence="9" id="KW-0732">Signal</keyword>
<feature type="domain" description="Protein kinase" evidence="22">
    <location>
        <begin position="346"/>
        <end position="574"/>
    </location>
</feature>
<keyword evidence="8 21" id="KW-0812">Transmembrane</keyword>
<evidence type="ECO:0000259" key="22">
    <source>
        <dbReference type="PROSITE" id="PS50011"/>
    </source>
</evidence>
<evidence type="ECO:0000256" key="7">
    <source>
        <dbReference type="ARBA" id="ARBA00022679"/>
    </source>
</evidence>
<gene>
    <name evidence="25" type="ORF">LLUT_LOCUS34854</name>
</gene>
<dbReference type="PROSITE" id="PS50948">
    <property type="entry name" value="PAN"/>
    <property type="match status" value="1"/>
</dbReference>
<dbReference type="SMART" id="SM00220">
    <property type="entry name" value="S_TKc"/>
    <property type="match status" value="1"/>
</dbReference>
<keyword evidence="13 21" id="KW-1133">Transmembrane helix</keyword>
<protein>
    <recommendedName>
        <fullName evidence="4">non-specific serine/threonine protein kinase</fullName>
        <ecNumber evidence="4">2.7.11.1</ecNumber>
    </recommendedName>
</protein>
<evidence type="ECO:0000256" key="14">
    <source>
        <dbReference type="ARBA" id="ARBA00023136"/>
    </source>
</evidence>
<dbReference type="PROSITE" id="PS00108">
    <property type="entry name" value="PROTEIN_KINASE_ST"/>
    <property type="match status" value="1"/>
</dbReference>
<dbReference type="Pfam" id="PF00954">
    <property type="entry name" value="S_locus_glycop"/>
    <property type="match status" value="1"/>
</dbReference>
<keyword evidence="16" id="KW-0675">Receptor</keyword>
<dbReference type="PANTHER" id="PTHR27002">
    <property type="entry name" value="RECEPTOR-LIKE SERINE/THREONINE-PROTEIN KINASE SD1-8"/>
    <property type="match status" value="1"/>
</dbReference>
<evidence type="ECO:0000256" key="21">
    <source>
        <dbReference type="SAM" id="Phobius"/>
    </source>
</evidence>
<dbReference type="AlphaFoldDB" id="A0AAV1YLH5"/>
<evidence type="ECO:0000256" key="10">
    <source>
        <dbReference type="ARBA" id="ARBA00022741"/>
    </source>
</evidence>
<dbReference type="SMART" id="SM00473">
    <property type="entry name" value="PAN_AP"/>
    <property type="match status" value="1"/>
</dbReference>
<comment type="similarity">
    <text evidence="3">In the C-terminal section; belongs to the protein kinase superfamily. Ser/Thr protein kinase family.</text>
</comment>
<dbReference type="SUPFAM" id="SSF56112">
    <property type="entry name" value="Protein kinase-like (PK-like)"/>
    <property type="match status" value="1"/>
</dbReference>
<keyword evidence="12" id="KW-0067">ATP-binding</keyword>
<evidence type="ECO:0000256" key="4">
    <source>
        <dbReference type="ARBA" id="ARBA00012513"/>
    </source>
</evidence>
<organism evidence="25 26">
    <name type="scientific">Lupinus luteus</name>
    <name type="common">European yellow lupine</name>
    <dbReference type="NCBI Taxonomy" id="3873"/>
    <lineage>
        <taxon>Eukaryota</taxon>
        <taxon>Viridiplantae</taxon>
        <taxon>Streptophyta</taxon>
        <taxon>Embryophyta</taxon>
        <taxon>Tracheophyta</taxon>
        <taxon>Spermatophyta</taxon>
        <taxon>Magnoliopsida</taxon>
        <taxon>eudicotyledons</taxon>
        <taxon>Gunneridae</taxon>
        <taxon>Pentapetalae</taxon>
        <taxon>rosids</taxon>
        <taxon>fabids</taxon>
        <taxon>Fabales</taxon>
        <taxon>Fabaceae</taxon>
        <taxon>Papilionoideae</taxon>
        <taxon>50 kb inversion clade</taxon>
        <taxon>genistoids sensu lato</taxon>
        <taxon>core genistoids</taxon>
        <taxon>Genisteae</taxon>
        <taxon>Lupinus</taxon>
    </lineage>
</organism>
<dbReference type="Gene3D" id="1.10.510.10">
    <property type="entry name" value="Transferase(Phosphotransferase) domain 1"/>
    <property type="match status" value="1"/>
</dbReference>
<dbReference type="InterPro" id="IPR011009">
    <property type="entry name" value="Kinase-like_dom_sf"/>
</dbReference>
<dbReference type="PANTHER" id="PTHR27002:SF932">
    <property type="entry name" value="RECEPTOR-LIKE SERINE_THREONINE-PROTEIN KINASE"/>
    <property type="match status" value="1"/>
</dbReference>
<evidence type="ECO:0000256" key="17">
    <source>
        <dbReference type="ARBA" id="ARBA00023180"/>
    </source>
</evidence>
<comment type="catalytic activity">
    <reaction evidence="18">
        <text>L-threonyl-[protein] + ATP = O-phospho-L-threonyl-[protein] + ADP + H(+)</text>
        <dbReference type="Rhea" id="RHEA:46608"/>
        <dbReference type="Rhea" id="RHEA-COMP:11060"/>
        <dbReference type="Rhea" id="RHEA-COMP:11605"/>
        <dbReference type="ChEBI" id="CHEBI:15378"/>
        <dbReference type="ChEBI" id="CHEBI:30013"/>
        <dbReference type="ChEBI" id="CHEBI:30616"/>
        <dbReference type="ChEBI" id="CHEBI:61977"/>
        <dbReference type="ChEBI" id="CHEBI:456216"/>
        <dbReference type="EC" id="2.7.11.1"/>
    </reaction>
</comment>
<evidence type="ECO:0000256" key="1">
    <source>
        <dbReference type="ARBA" id="ARBA00004251"/>
    </source>
</evidence>
<reference evidence="25 26" key="1">
    <citation type="submission" date="2024-03" db="EMBL/GenBank/DDBJ databases">
        <authorList>
            <person name="Martinez-Hernandez J."/>
        </authorList>
    </citation>
    <scope>NUCLEOTIDE SEQUENCE [LARGE SCALE GENOMIC DNA]</scope>
</reference>
<evidence type="ECO:0000256" key="5">
    <source>
        <dbReference type="ARBA" id="ARBA00022475"/>
    </source>
</evidence>
<evidence type="ECO:0000256" key="15">
    <source>
        <dbReference type="ARBA" id="ARBA00023157"/>
    </source>
</evidence>
<keyword evidence="26" id="KW-1185">Reference proteome</keyword>
<dbReference type="FunFam" id="1.10.510.10:FF:000240">
    <property type="entry name" value="Lectin-domain containing receptor kinase A4.3"/>
    <property type="match status" value="1"/>
</dbReference>
<evidence type="ECO:0000256" key="9">
    <source>
        <dbReference type="ARBA" id="ARBA00022729"/>
    </source>
</evidence>
<evidence type="ECO:0000256" key="3">
    <source>
        <dbReference type="ARBA" id="ARBA00010217"/>
    </source>
</evidence>
<evidence type="ECO:0000313" key="26">
    <source>
        <dbReference type="Proteomes" id="UP001497480"/>
    </source>
</evidence>
<dbReference type="InterPro" id="IPR000742">
    <property type="entry name" value="EGF"/>
</dbReference>
<evidence type="ECO:0000256" key="20">
    <source>
        <dbReference type="PROSITE-ProRule" id="PRU00076"/>
    </source>
</evidence>
<comment type="similarity">
    <text evidence="2">In the N-terminal section; belongs to the leguminous lectin family.</text>
</comment>
<evidence type="ECO:0000313" key="25">
    <source>
        <dbReference type="EMBL" id="CAL0333794.1"/>
    </source>
</evidence>
<evidence type="ECO:0000256" key="18">
    <source>
        <dbReference type="ARBA" id="ARBA00047899"/>
    </source>
</evidence>
<dbReference type="GO" id="GO:0005524">
    <property type="term" value="F:ATP binding"/>
    <property type="evidence" value="ECO:0007669"/>
    <property type="project" value="UniProtKB-KW"/>
</dbReference>
<evidence type="ECO:0000259" key="24">
    <source>
        <dbReference type="PROSITE" id="PS50948"/>
    </source>
</evidence>
<dbReference type="InterPro" id="IPR000719">
    <property type="entry name" value="Prot_kinase_dom"/>
</dbReference>
<dbReference type="InterPro" id="IPR001245">
    <property type="entry name" value="Ser-Thr/Tyr_kinase_cat_dom"/>
</dbReference>
<dbReference type="Pfam" id="PF07714">
    <property type="entry name" value="PK_Tyr_Ser-Thr"/>
    <property type="match status" value="1"/>
</dbReference>
<evidence type="ECO:0000256" key="11">
    <source>
        <dbReference type="ARBA" id="ARBA00022777"/>
    </source>
</evidence>
<feature type="domain" description="EGF-like" evidence="23">
    <location>
        <begin position="127"/>
        <end position="163"/>
    </location>
</feature>
<dbReference type="Gene3D" id="3.30.200.20">
    <property type="entry name" value="Phosphorylase Kinase, domain 1"/>
    <property type="match status" value="1"/>
</dbReference>
<comment type="caution">
    <text evidence="25">The sequence shown here is derived from an EMBL/GenBank/DDBJ whole genome shotgun (WGS) entry which is preliminary data.</text>
</comment>
<dbReference type="FunFam" id="3.30.200.20:FF:000195">
    <property type="entry name" value="G-type lectin S-receptor-like serine/threonine-protein kinase"/>
    <property type="match status" value="1"/>
</dbReference>
<comment type="subcellular location">
    <subcellularLocation>
        <location evidence="1">Cell membrane</location>
        <topology evidence="1">Single-pass type I membrane protein</topology>
    </subcellularLocation>
</comment>
<dbReference type="GO" id="GO:0002229">
    <property type="term" value="P:defense response to oomycetes"/>
    <property type="evidence" value="ECO:0007669"/>
    <property type="project" value="UniProtKB-ARBA"/>
</dbReference>
<keyword evidence="17" id="KW-0325">Glycoprotein</keyword>
<dbReference type="InterPro" id="IPR008271">
    <property type="entry name" value="Ser/Thr_kinase_AS"/>
</dbReference>
<evidence type="ECO:0000256" key="6">
    <source>
        <dbReference type="ARBA" id="ARBA00022527"/>
    </source>
</evidence>
<dbReference type="CDD" id="cd01098">
    <property type="entry name" value="PAN_AP_plant"/>
    <property type="match status" value="1"/>
</dbReference>
<keyword evidence="20" id="KW-0245">EGF-like domain</keyword>
<keyword evidence="11" id="KW-0418">Kinase</keyword>
<evidence type="ECO:0000256" key="16">
    <source>
        <dbReference type="ARBA" id="ARBA00023170"/>
    </source>
</evidence>
<dbReference type="PROSITE" id="PS50026">
    <property type="entry name" value="EGF_3"/>
    <property type="match status" value="1"/>
</dbReference>
<accession>A0AAV1YLH5</accession>
<dbReference type="PROSITE" id="PS50011">
    <property type="entry name" value="PROTEIN_KINASE_DOM"/>
    <property type="match status" value="1"/>
</dbReference>
<keyword evidence="10" id="KW-0547">Nucleotide-binding</keyword>
<feature type="transmembrane region" description="Helical" evidence="21">
    <location>
        <begin position="283"/>
        <end position="304"/>
    </location>
</feature>
<evidence type="ECO:0000256" key="19">
    <source>
        <dbReference type="ARBA" id="ARBA00048679"/>
    </source>
</evidence>
<evidence type="ECO:0000256" key="2">
    <source>
        <dbReference type="ARBA" id="ARBA00008536"/>
    </source>
</evidence>
<name>A0AAV1YLH5_LUPLU</name>
<proteinExistence type="inferred from homology"/>
<dbReference type="InterPro" id="IPR000858">
    <property type="entry name" value="S_locus_glycoprot_dom"/>
</dbReference>
<feature type="domain" description="Apple" evidence="24">
    <location>
        <begin position="182"/>
        <end position="265"/>
    </location>
</feature>
<keyword evidence="14 21" id="KW-0472">Membrane</keyword>
<dbReference type="GO" id="GO:0048544">
    <property type="term" value="P:recognition of pollen"/>
    <property type="evidence" value="ECO:0007669"/>
    <property type="project" value="InterPro"/>
</dbReference>
<dbReference type="InterPro" id="IPR003609">
    <property type="entry name" value="Pan_app"/>
</dbReference>
<evidence type="ECO:0000256" key="8">
    <source>
        <dbReference type="ARBA" id="ARBA00022692"/>
    </source>
</evidence>
<dbReference type="EMBL" id="CAXHTB010000025">
    <property type="protein sequence ID" value="CAL0333794.1"/>
    <property type="molecule type" value="Genomic_DNA"/>
</dbReference>
<comment type="catalytic activity">
    <reaction evidence="19">
        <text>L-seryl-[protein] + ATP = O-phospho-L-seryl-[protein] + ADP + H(+)</text>
        <dbReference type="Rhea" id="RHEA:17989"/>
        <dbReference type="Rhea" id="RHEA-COMP:9863"/>
        <dbReference type="Rhea" id="RHEA-COMP:11604"/>
        <dbReference type="ChEBI" id="CHEBI:15378"/>
        <dbReference type="ChEBI" id="CHEBI:29999"/>
        <dbReference type="ChEBI" id="CHEBI:30616"/>
        <dbReference type="ChEBI" id="CHEBI:83421"/>
        <dbReference type="ChEBI" id="CHEBI:456216"/>
        <dbReference type="EC" id="2.7.11.1"/>
    </reaction>
</comment>
<keyword evidence="5" id="KW-1003">Cell membrane</keyword>
<dbReference type="Proteomes" id="UP001497480">
    <property type="component" value="Unassembled WGS sequence"/>
</dbReference>
<keyword evidence="6" id="KW-0723">Serine/threonine-protein kinase</keyword>
<evidence type="ECO:0000259" key="23">
    <source>
        <dbReference type="PROSITE" id="PS50026"/>
    </source>
</evidence>
<dbReference type="GO" id="GO:0005886">
    <property type="term" value="C:plasma membrane"/>
    <property type="evidence" value="ECO:0007669"/>
    <property type="project" value="UniProtKB-SubCell"/>
</dbReference>